<dbReference type="EMBL" id="BKCP01005461">
    <property type="protein sequence ID" value="GER38251.1"/>
    <property type="molecule type" value="Genomic_DNA"/>
</dbReference>
<protein>
    <submittedName>
        <fullName evidence="1">Drug resistance transporter</fullName>
    </submittedName>
</protein>
<reference evidence="2" key="1">
    <citation type="journal article" date="2019" name="Curr. Biol.">
        <title>Genome Sequence of Striga asiatica Provides Insight into the Evolution of Plant Parasitism.</title>
        <authorList>
            <person name="Yoshida S."/>
            <person name="Kim S."/>
            <person name="Wafula E.K."/>
            <person name="Tanskanen J."/>
            <person name="Kim Y.M."/>
            <person name="Honaas L."/>
            <person name="Yang Z."/>
            <person name="Spallek T."/>
            <person name="Conn C.E."/>
            <person name="Ichihashi Y."/>
            <person name="Cheong K."/>
            <person name="Cui S."/>
            <person name="Der J.P."/>
            <person name="Gundlach H."/>
            <person name="Jiao Y."/>
            <person name="Hori C."/>
            <person name="Ishida J.K."/>
            <person name="Kasahara H."/>
            <person name="Kiba T."/>
            <person name="Kim M.S."/>
            <person name="Koo N."/>
            <person name="Laohavisit A."/>
            <person name="Lee Y.H."/>
            <person name="Lumba S."/>
            <person name="McCourt P."/>
            <person name="Mortimer J.C."/>
            <person name="Mutuku J.M."/>
            <person name="Nomura T."/>
            <person name="Sasaki-Sekimoto Y."/>
            <person name="Seto Y."/>
            <person name="Wang Y."/>
            <person name="Wakatake T."/>
            <person name="Sakakibara H."/>
            <person name="Demura T."/>
            <person name="Yamaguchi S."/>
            <person name="Yoneyama K."/>
            <person name="Manabe R.I."/>
            <person name="Nelson D.C."/>
            <person name="Schulman A.H."/>
            <person name="Timko M.P."/>
            <person name="dePamphilis C.W."/>
            <person name="Choi D."/>
            <person name="Shirasu K."/>
        </authorList>
    </citation>
    <scope>NUCLEOTIDE SEQUENCE [LARGE SCALE GENOMIC DNA]</scope>
    <source>
        <strain evidence="2">cv. UVA1</strain>
    </source>
</reference>
<organism evidence="1 2">
    <name type="scientific">Striga asiatica</name>
    <name type="common">Asiatic witchweed</name>
    <name type="synonym">Buchnera asiatica</name>
    <dbReference type="NCBI Taxonomy" id="4170"/>
    <lineage>
        <taxon>Eukaryota</taxon>
        <taxon>Viridiplantae</taxon>
        <taxon>Streptophyta</taxon>
        <taxon>Embryophyta</taxon>
        <taxon>Tracheophyta</taxon>
        <taxon>Spermatophyta</taxon>
        <taxon>Magnoliopsida</taxon>
        <taxon>eudicotyledons</taxon>
        <taxon>Gunneridae</taxon>
        <taxon>Pentapetalae</taxon>
        <taxon>asterids</taxon>
        <taxon>lamiids</taxon>
        <taxon>Lamiales</taxon>
        <taxon>Orobanchaceae</taxon>
        <taxon>Buchnereae</taxon>
        <taxon>Striga</taxon>
    </lineage>
</organism>
<proteinExistence type="predicted"/>
<comment type="caution">
    <text evidence="1">The sequence shown here is derived from an EMBL/GenBank/DDBJ whole genome shotgun (WGS) entry which is preliminary data.</text>
</comment>
<accession>A0A5A7Q048</accession>
<evidence type="ECO:0000313" key="2">
    <source>
        <dbReference type="Proteomes" id="UP000325081"/>
    </source>
</evidence>
<name>A0A5A7Q048_STRAF</name>
<dbReference type="Proteomes" id="UP000325081">
    <property type="component" value="Unassembled WGS sequence"/>
</dbReference>
<sequence>MVNLEFASSYRLLKPEYQTAESSGSNASVSALWCWRIDKLSYYGVLRIERAVSSGLCSLEVFLMAVLSLIKKQVEKGLVTVNQKRKSAQLEGQLIESCLGLPRMGGRLRTFSKAYRRYKENHAQKEPLENRVWGNALFERIGSGTPSKGMMGQRYYQTRRKEREILN</sequence>
<dbReference type="AlphaFoldDB" id="A0A5A7Q048"/>
<keyword evidence="2" id="KW-1185">Reference proteome</keyword>
<gene>
    <name evidence="1" type="ORF">STAS_14714</name>
</gene>
<evidence type="ECO:0000313" key="1">
    <source>
        <dbReference type="EMBL" id="GER38251.1"/>
    </source>
</evidence>